<dbReference type="EMBL" id="JAIWYP010000011">
    <property type="protein sequence ID" value="KAH3736795.1"/>
    <property type="molecule type" value="Genomic_DNA"/>
</dbReference>
<accession>A0A9D4HVI9</accession>
<gene>
    <name evidence="1" type="ORF">DPMN_043368</name>
</gene>
<evidence type="ECO:0000313" key="1">
    <source>
        <dbReference type="EMBL" id="KAH3736795.1"/>
    </source>
</evidence>
<keyword evidence="2" id="KW-1185">Reference proteome</keyword>
<sequence length="69" mass="7977">MSVPPFHDKLATALRERLLEEASVIEDLPPIPPRVPRQKQANLIEDLPPLPPRVRHQKPKFFITLIPIR</sequence>
<name>A0A9D4HVI9_DREPO</name>
<protein>
    <submittedName>
        <fullName evidence="1">Uncharacterized protein</fullName>
    </submittedName>
</protein>
<reference evidence="1" key="1">
    <citation type="journal article" date="2019" name="bioRxiv">
        <title>The Genome of the Zebra Mussel, Dreissena polymorpha: A Resource for Invasive Species Research.</title>
        <authorList>
            <person name="McCartney M.A."/>
            <person name="Auch B."/>
            <person name="Kono T."/>
            <person name="Mallez S."/>
            <person name="Zhang Y."/>
            <person name="Obille A."/>
            <person name="Becker A."/>
            <person name="Abrahante J.E."/>
            <person name="Garbe J."/>
            <person name="Badalamenti J.P."/>
            <person name="Herman A."/>
            <person name="Mangelson H."/>
            <person name="Liachko I."/>
            <person name="Sullivan S."/>
            <person name="Sone E.D."/>
            <person name="Koren S."/>
            <person name="Silverstein K.A.T."/>
            <person name="Beckman K.B."/>
            <person name="Gohl D.M."/>
        </authorList>
    </citation>
    <scope>NUCLEOTIDE SEQUENCE</scope>
    <source>
        <strain evidence="1">Duluth1</strain>
        <tissue evidence="1">Whole animal</tissue>
    </source>
</reference>
<evidence type="ECO:0000313" key="2">
    <source>
        <dbReference type="Proteomes" id="UP000828390"/>
    </source>
</evidence>
<organism evidence="1 2">
    <name type="scientific">Dreissena polymorpha</name>
    <name type="common">Zebra mussel</name>
    <name type="synonym">Mytilus polymorpha</name>
    <dbReference type="NCBI Taxonomy" id="45954"/>
    <lineage>
        <taxon>Eukaryota</taxon>
        <taxon>Metazoa</taxon>
        <taxon>Spiralia</taxon>
        <taxon>Lophotrochozoa</taxon>
        <taxon>Mollusca</taxon>
        <taxon>Bivalvia</taxon>
        <taxon>Autobranchia</taxon>
        <taxon>Heteroconchia</taxon>
        <taxon>Euheterodonta</taxon>
        <taxon>Imparidentia</taxon>
        <taxon>Neoheterodontei</taxon>
        <taxon>Myida</taxon>
        <taxon>Dreissenoidea</taxon>
        <taxon>Dreissenidae</taxon>
        <taxon>Dreissena</taxon>
    </lineage>
</organism>
<comment type="caution">
    <text evidence="1">The sequence shown here is derived from an EMBL/GenBank/DDBJ whole genome shotgun (WGS) entry which is preliminary data.</text>
</comment>
<proteinExistence type="predicted"/>
<dbReference type="Proteomes" id="UP000828390">
    <property type="component" value="Unassembled WGS sequence"/>
</dbReference>
<reference evidence="1" key="2">
    <citation type="submission" date="2020-11" db="EMBL/GenBank/DDBJ databases">
        <authorList>
            <person name="McCartney M.A."/>
            <person name="Auch B."/>
            <person name="Kono T."/>
            <person name="Mallez S."/>
            <person name="Becker A."/>
            <person name="Gohl D.M."/>
            <person name="Silverstein K.A.T."/>
            <person name="Koren S."/>
            <person name="Bechman K.B."/>
            <person name="Herman A."/>
            <person name="Abrahante J.E."/>
            <person name="Garbe J."/>
        </authorList>
    </citation>
    <scope>NUCLEOTIDE SEQUENCE</scope>
    <source>
        <strain evidence="1">Duluth1</strain>
        <tissue evidence="1">Whole animal</tissue>
    </source>
</reference>
<dbReference type="AlphaFoldDB" id="A0A9D4HVI9"/>